<dbReference type="EMBL" id="JBEUOH010000024">
    <property type="protein sequence ID" value="KAL0861039.1"/>
    <property type="molecule type" value="Genomic_DNA"/>
</dbReference>
<name>A0ABR3H8B6_LOXSC</name>
<dbReference type="PANTHER" id="PTHR37162">
    <property type="entry name" value="HAT FAMILY DIMERISATION DOMAINCONTAINING PROTEIN-RELATED"/>
    <property type="match status" value="1"/>
</dbReference>
<dbReference type="SUPFAM" id="SSF53098">
    <property type="entry name" value="Ribonuclease H-like"/>
    <property type="match status" value="1"/>
</dbReference>
<evidence type="ECO:0000313" key="2">
    <source>
        <dbReference type="EMBL" id="KAL0861039.1"/>
    </source>
</evidence>
<reference evidence="2 3" key="1">
    <citation type="submission" date="2024-06" db="EMBL/GenBank/DDBJ databases">
        <title>A chromosome-level genome assembly of beet webworm, Loxostege sticticalis.</title>
        <authorList>
            <person name="Zhang Y."/>
        </authorList>
    </citation>
    <scope>NUCLEOTIDE SEQUENCE [LARGE SCALE GENOMIC DNA]</scope>
    <source>
        <strain evidence="2">AQ026</strain>
        <tissue evidence="2">Whole body</tissue>
    </source>
</reference>
<accession>A0ABR3H8B6</accession>
<protein>
    <recommendedName>
        <fullName evidence="1">HAT C-terminal dimerisation domain-containing protein</fullName>
    </recommendedName>
</protein>
<dbReference type="InterPro" id="IPR008906">
    <property type="entry name" value="HATC_C_dom"/>
</dbReference>
<evidence type="ECO:0000259" key="1">
    <source>
        <dbReference type="Pfam" id="PF05699"/>
    </source>
</evidence>
<keyword evidence="3" id="KW-1185">Reference proteome</keyword>
<gene>
    <name evidence="2" type="ORF">ABMA27_009558</name>
</gene>
<dbReference type="InterPro" id="IPR012337">
    <property type="entry name" value="RNaseH-like_sf"/>
</dbReference>
<dbReference type="Proteomes" id="UP001549920">
    <property type="component" value="Unassembled WGS sequence"/>
</dbReference>
<proteinExistence type="predicted"/>
<sequence length="674" mass="77421">MEEDIERSGRLRQYLKPMTDQFLDHQFIRRRHTWWLTVCIGDDTKAWCKACKCTLIAHKKDLVEHSKTKKHDQSLKRSNVVGQSSKVTDFFEKPIKEPRKIAELKIAAYVAEHSSIKSVDHLGVLIKNLDPTSQVLKDIKLHRSKCTALIRNVISPCFLEDLLEEIGDSHFSVIIDETTTIDTKKVMCLIIRFFSQKKQKIITQFYRLIEIEAADATSLADIFKAQLNADGLNIEKLVGIGVDGANVMVGEHHSFSSILKEGNPELVTIKCVCHSLHLAAEYAFKTLPRFLDFLIKECHNWFSNSTKRQIEYKQTYQLLYEGKTPLKINKLAGTRWLSRYEALVKIVEQWDGLKLHFDLAKTRERCYTTDQLSTMLKSKTNLLYMTFLGTYLKPITMANKVFQASNADPLKLLEEINNLLLTYLTILIPPAQLDKADKNSLSNYDFEQYLMDATYMNFGYAFNEKSDGIRDYELKDVKQRCKEFIIEICKQIQKRLPNNMKNLENCKLLSPKNATSQLKPDITNIAKSFKTICSDVDSVIQEWNALHRTDWKSTEQTEEFWVEVYNFKNAVGDRTYGHVSKLVLGILSLPFSNAVVERAFSQVAVIKDKLRNRLAIQTAESILRIRYSLAEGCLNFQPSPKMISRFSSEKMYGTAGEDSETDSVMEAISELITN</sequence>
<dbReference type="PANTHER" id="PTHR37162:SF1">
    <property type="entry name" value="BED-TYPE DOMAIN-CONTAINING PROTEIN"/>
    <property type="match status" value="1"/>
</dbReference>
<dbReference type="Pfam" id="PF05699">
    <property type="entry name" value="Dimer_Tnp_hAT"/>
    <property type="match status" value="1"/>
</dbReference>
<evidence type="ECO:0000313" key="3">
    <source>
        <dbReference type="Proteomes" id="UP001549920"/>
    </source>
</evidence>
<comment type="caution">
    <text evidence="2">The sequence shown here is derived from an EMBL/GenBank/DDBJ whole genome shotgun (WGS) entry which is preliminary data.</text>
</comment>
<feature type="domain" description="HAT C-terminal dimerisation" evidence="1">
    <location>
        <begin position="574"/>
        <end position="627"/>
    </location>
</feature>
<organism evidence="2 3">
    <name type="scientific">Loxostege sticticalis</name>
    <name type="common">Beet webworm moth</name>
    <dbReference type="NCBI Taxonomy" id="481309"/>
    <lineage>
        <taxon>Eukaryota</taxon>
        <taxon>Metazoa</taxon>
        <taxon>Ecdysozoa</taxon>
        <taxon>Arthropoda</taxon>
        <taxon>Hexapoda</taxon>
        <taxon>Insecta</taxon>
        <taxon>Pterygota</taxon>
        <taxon>Neoptera</taxon>
        <taxon>Endopterygota</taxon>
        <taxon>Lepidoptera</taxon>
        <taxon>Glossata</taxon>
        <taxon>Ditrysia</taxon>
        <taxon>Pyraloidea</taxon>
        <taxon>Crambidae</taxon>
        <taxon>Pyraustinae</taxon>
        <taxon>Loxostege</taxon>
    </lineage>
</organism>